<sequence>MTGGFDELFGDTPTSPAAPTERKAKTAAKKPAPEPKVDAEAQAAAATAIETAAQEYLALLPKINAARPLMPQRDQHQEESLTGEAWVIDAWNKALFHGDAAAFGLDSRFGARVFTRNDTIYVEVTVPVELAGLGRGPVADAMLAEVSRRQNLGDYEAIPGEDKLKIFLRRTNAFDTTGGWREQSKTRAFYNGGDYRRGVWDLAGLVRKSPGTGALQYPQPTFGSDDRGGTAILTLPPGMLPRQVIEARDALRQAFAMPELEVDAGDGLHPVIRLNFNALVREFKAVNPLEARMFIRPRTEAERHATPKGFTLPLGVREDGSHVLLPMDQTPHLGLYGETGSGKTVTQTNLVKAACLQGAAVIIADGKNGVDFKMLAMQHLPGQVAYFAGSDAAMFRALRMTCDEVYRRAAVSEQLLTHGTRYAPAPFLLIADELGQWASKRIDGGTKEMKDAIATAMAELADVAALGRETRCFIVVSGQHTFASALPSKLKENLTTLAVMGPPTKKHLQSLFDDRDRREYAAELGKTISKRTKGRGILYDQETEKVEIFQSYFTPPGPAEEAFNRELAQAPRLRRIGIKYPTGDEDGGDGSWQSWSPVSDPSSAELPLVHLDLPDGSPDPAMLRFDPTHRSYSPGQRRLNAAHLGA</sequence>
<accession>A0ABW9LSH2</accession>
<protein>
    <recommendedName>
        <fullName evidence="4">FtsK domain-containing protein</fullName>
    </recommendedName>
</protein>
<dbReference type="RefSeq" id="WP_409548465.1">
    <property type="nucleotide sequence ID" value="NZ_JBKBDE010000001.1"/>
</dbReference>
<proteinExistence type="predicted"/>
<feature type="region of interest" description="Disordered" evidence="1">
    <location>
        <begin position="1"/>
        <end position="38"/>
    </location>
</feature>
<dbReference type="EMBL" id="JBKBDE010000001">
    <property type="protein sequence ID" value="MFN6549521.1"/>
    <property type="molecule type" value="Genomic_DNA"/>
</dbReference>
<comment type="caution">
    <text evidence="2">The sequence shown here is derived from an EMBL/GenBank/DDBJ whole genome shotgun (WGS) entry which is preliminary data.</text>
</comment>
<gene>
    <name evidence="2" type="ORF">ACK4CP_03910</name>
</gene>
<evidence type="ECO:0008006" key="4">
    <source>
        <dbReference type="Google" id="ProtNLM"/>
    </source>
</evidence>
<keyword evidence="3" id="KW-1185">Reference proteome</keyword>
<dbReference type="Proteomes" id="UP001635817">
    <property type="component" value="Unassembled WGS sequence"/>
</dbReference>
<feature type="compositionally biased region" description="Polar residues" evidence="1">
    <location>
        <begin position="591"/>
        <end position="602"/>
    </location>
</feature>
<organism evidence="2 3">
    <name type="scientific">Mycolicibacterium septicum</name>
    <dbReference type="NCBI Taxonomy" id="98668"/>
    <lineage>
        <taxon>Bacteria</taxon>
        <taxon>Bacillati</taxon>
        <taxon>Actinomycetota</taxon>
        <taxon>Actinomycetes</taxon>
        <taxon>Mycobacteriales</taxon>
        <taxon>Mycobacteriaceae</taxon>
        <taxon>Mycolicibacterium</taxon>
    </lineage>
</organism>
<evidence type="ECO:0000256" key="1">
    <source>
        <dbReference type="SAM" id="MobiDB-lite"/>
    </source>
</evidence>
<dbReference type="Gene3D" id="3.40.50.300">
    <property type="entry name" value="P-loop containing nucleotide triphosphate hydrolases"/>
    <property type="match status" value="1"/>
</dbReference>
<evidence type="ECO:0000313" key="3">
    <source>
        <dbReference type="Proteomes" id="UP001635817"/>
    </source>
</evidence>
<evidence type="ECO:0000313" key="2">
    <source>
        <dbReference type="EMBL" id="MFN6549521.1"/>
    </source>
</evidence>
<dbReference type="InterPro" id="IPR027417">
    <property type="entry name" value="P-loop_NTPase"/>
</dbReference>
<name>A0ABW9LSH2_9MYCO</name>
<dbReference type="SUPFAM" id="SSF52540">
    <property type="entry name" value="P-loop containing nucleoside triphosphate hydrolases"/>
    <property type="match status" value="1"/>
</dbReference>
<feature type="region of interest" description="Disordered" evidence="1">
    <location>
        <begin position="580"/>
        <end position="603"/>
    </location>
</feature>
<reference evidence="2 3" key="1">
    <citation type="submission" date="2024-12" db="EMBL/GenBank/DDBJ databases">
        <title>The coexistence of Mycolicibacterium septicum and Mycolicibacterium nivoides in clinical samples.</title>
        <authorList>
            <person name="Wang C."/>
            <person name="Feng Y."/>
            <person name="Zong Z."/>
        </authorList>
    </citation>
    <scope>NUCLEOTIDE SEQUENCE [LARGE SCALE GENOMIC DNA]</scope>
    <source>
        <strain evidence="2 3">120310</strain>
    </source>
</reference>